<evidence type="ECO:0000313" key="2">
    <source>
        <dbReference type="Proteomes" id="UP000765509"/>
    </source>
</evidence>
<name>A0A9Q3EL04_9BASI</name>
<comment type="caution">
    <text evidence="1">The sequence shown here is derived from an EMBL/GenBank/DDBJ whole genome shotgun (WGS) entry which is preliminary data.</text>
</comment>
<gene>
    <name evidence="1" type="ORF">O181_061602</name>
</gene>
<dbReference type="AlphaFoldDB" id="A0A9Q3EL04"/>
<protein>
    <submittedName>
        <fullName evidence="1">Uncharacterized protein</fullName>
    </submittedName>
</protein>
<reference evidence="1" key="1">
    <citation type="submission" date="2021-03" db="EMBL/GenBank/DDBJ databases">
        <title>Draft genome sequence of rust myrtle Austropuccinia psidii MF-1, a brazilian biotype.</title>
        <authorList>
            <person name="Quecine M.C."/>
            <person name="Pachon D.M.R."/>
            <person name="Bonatelli M.L."/>
            <person name="Correr F.H."/>
            <person name="Franceschini L.M."/>
            <person name="Leite T.F."/>
            <person name="Margarido G.R.A."/>
            <person name="Almeida C.A."/>
            <person name="Ferrarezi J.A."/>
            <person name="Labate C.A."/>
        </authorList>
    </citation>
    <scope>NUCLEOTIDE SEQUENCE</scope>
    <source>
        <strain evidence="1">MF-1</strain>
    </source>
</reference>
<dbReference type="EMBL" id="AVOT02029145">
    <property type="protein sequence ID" value="MBW0521887.1"/>
    <property type="molecule type" value="Genomic_DNA"/>
</dbReference>
<keyword evidence="2" id="KW-1185">Reference proteome</keyword>
<organism evidence="1 2">
    <name type="scientific">Austropuccinia psidii MF-1</name>
    <dbReference type="NCBI Taxonomy" id="1389203"/>
    <lineage>
        <taxon>Eukaryota</taxon>
        <taxon>Fungi</taxon>
        <taxon>Dikarya</taxon>
        <taxon>Basidiomycota</taxon>
        <taxon>Pucciniomycotina</taxon>
        <taxon>Pucciniomycetes</taxon>
        <taxon>Pucciniales</taxon>
        <taxon>Sphaerophragmiaceae</taxon>
        <taxon>Austropuccinia</taxon>
    </lineage>
</organism>
<sequence length="114" mass="12999">MDDKSTVSRWESPLGPFCPKFNEAKGGQWDIPSGPQTTFCHINYQGHKWPTEPLTPQCSSHGLWKSSEATAIIYSIFPSRVGDIFPQQGAQTCSNHLRIMYGIIYHYESFFLRN</sequence>
<evidence type="ECO:0000313" key="1">
    <source>
        <dbReference type="EMBL" id="MBW0521887.1"/>
    </source>
</evidence>
<accession>A0A9Q3EL04</accession>
<proteinExistence type="predicted"/>
<dbReference type="Proteomes" id="UP000765509">
    <property type="component" value="Unassembled WGS sequence"/>
</dbReference>